<gene>
    <name evidence="2" type="ORF">WOSG25_090780</name>
</gene>
<dbReference type="Pfam" id="PF01420">
    <property type="entry name" value="Methylase_S"/>
    <property type="match status" value="1"/>
</dbReference>
<dbReference type="STRING" id="1329250.WOSG25_090780"/>
<evidence type="ECO:0000313" key="2">
    <source>
        <dbReference type="EMBL" id="GAK31380.1"/>
    </source>
</evidence>
<dbReference type="Proteomes" id="UP000030643">
    <property type="component" value="Unassembled WGS sequence"/>
</dbReference>
<sequence>MFQISNTKSFNKDRLTRVNEEKYPYVTRTSINNGVWGYTGFVNSENINSAKTFSLGLLQMDFFYQKEAWYAGQFVRKIIPKFEINDILALYFSGILNKQKSLLLSVLVREVDDTFNNIEINLPVYNTGNIAFDYMEAYIKELEAERIKALETYLQATGLNSYVLSDEERQLVESFRKNGGGD</sequence>
<reference evidence="3" key="1">
    <citation type="journal article" date="2014" name="Genome Announc.">
        <title>Draft genome sequence of Weissella oryzae SG25T, isolated from fermented rice grains.</title>
        <authorList>
            <person name="Tanizawa Y."/>
            <person name="Fujisawa T."/>
            <person name="Mochizuki T."/>
            <person name="Kaminuma E."/>
            <person name="Suzuki Y."/>
            <person name="Nakamura Y."/>
            <person name="Tohno M."/>
        </authorList>
    </citation>
    <scope>NUCLEOTIDE SEQUENCE [LARGE SCALE GENOMIC DNA]</scope>
    <source>
        <strain evidence="3">DSM 25784 / JCM 18191 / LMG 30913 / SG25</strain>
    </source>
</reference>
<dbReference type="OrthoDB" id="1691238at2"/>
<protein>
    <submittedName>
        <fullName evidence="2">Putative restriction and modification system specificity protein</fullName>
    </submittedName>
</protein>
<evidence type="ECO:0000259" key="1">
    <source>
        <dbReference type="Pfam" id="PF01420"/>
    </source>
</evidence>
<accession>A0A069CUA9</accession>
<organism evidence="2 3">
    <name type="scientific">Weissella oryzae (strain DSM 25784 / JCM 18191 / LMG 30913 / SG25)</name>
    <dbReference type="NCBI Taxonomy" id="1329250"/>
    <lineage>
        <taxon>Bacteria</taxon>
        <taxon>Bacillati</taxon>
        <taxon>Bacillota</taxon>
        <taxon>Bacilli</taxon>
        <taxon>Lactobacillales</taxon>
        <taxon>Lactobacillaceae</taxon>
        <taxon>Weissella</taxon>
    </lineage>
</organism>
<evidence type="ECO:0000313" key="3">
    <source>
        <dbReference type="Proteomes" id="UP000030643"/>
    </source>
</evidence>
<dbReference type="eggNOG" id="ENOG5033VUN">
    <property type="taxonomic scope" value="Bacteria"/>
</dbReference>
<feature type="domain" description="Type I restriction modification DNA specificity" evidence="1">
    <location>
        <begin position="1"/>
        <end position="151"/>
    </location>
</feature>
<dbReference type="GO" id="GO:0003677">
    <property type="term" value="F:DNA binding"/>
    <property type="evidence" value="ECO:0007669"/>
    <property type="project" value="InterPro"/>
</dbReference>
<dbReference type="AlphaFoldDB" id="A0A069CUA9"/>
<keyword evidence="3" id="KW-1185">Reference proteome</keyword>
<proteinExistence type="predicted"/>
<dbReference type="InterPro" id="IPR000055">
    <property type="entry name" value="Restrct_endonuc_typeI_TRD"/>
</dbReference>
<name>A0A069CUA9_WEIOS</name>
<dbReference type="EMBL" id="DF820492">
    <property type="protein sequence ID" value="GAK31380.1"/>
    <property type="molecule type" value="Genomic_DNA"/>
</dbReference>